<reference evidence="16 17" key="1">
    <citation type="submission" date="2019-09" db="EMBL/GenBank/DDBJ databases">
        <title>NBRP : Genome information of microbial organism related human and environment.</title>
        <authorList>
            <person name="Hattori M."/>
            <person name="Oshima K."/>
            <person name="Inaba H."/>
            <person name="Suda W."/>
            <person name="Sakamoto M."/>
            <person name="Iino T."/>
            <person name="Kitahara M."/>
            <person name="Oshida Y."/>
            <person name="Iida T."/>
            <person name="Kudo T."/>
            <person name="Itoh T."/>
            <person name="Ohkuma M."/>
        </authorList>
    </citation>
    <scope>NUCLEOTIDE SEQUENCE [LARGE SCALE GENOMIC DNA]</scope>
    <source>
        <strain evidence="16 17">Hi-2</strain>
    </source>
</reference>
<dbReference type="GO" id="GO:0005886">
    <property type="term" value="C:plasma membrane"/>
    <property type="evidence" value="ECO:0007669"/>
    <property type="project" value="UniProtKB-SubCell"/>
</dbReference>
<accession>A0A5A7MQA1</accession>
<evidence type="ECO:0000256" key="1">
    <source>
        <dbReference type="ARBA" id="ARBA00005513"/>
    </source>
</evidence>
<dbReference type="InterPro" id="IPR050059">
    <property type="entry name" value="ATP_synthase_B_chain"/>
</dbReference>
<evidence type="ECO:0000256" key="11">
    <source>
        <dbReference type="ARBA" id="ARBA00025614"/>
    </source>
</evidence>
<dbReference type="Proteomes" id="UP000322084">
    <property type="component" value="Unassembled WGS sequence"/>
</dbReference>
<comment type="subunit">
    <text evidence="13">F-type ATPases have 2 components, F(1) - the catalytic core - and F(0) - the membrane proton channel. F(1) has five subunits: alpha(3), beta(3), gamma(1), delta(1), epsilon(1). F(0) has three main subunits: a(1), b(2) and c(10-14). The alpha and beta chains form an alternating ring which encloses part of the gamma chain. F(1) is attached to F(0) by a central stalk formed by the gamma and epsilon chains, while a peripheral stalk is formed by the delta and b chains.</text>
</comment>
<keyword evidence="13" id="KW-1003">Cell membrane</keyword>
<dbReference type="HAMAP" id="MF_01398">
    <property type="entry name" value="ATP_synth_b_bprime"/>
    <property type="match status" value="1"/>
</dbReference>
<evidence type="ECO:0000256" key="14">
    <source>
        <dbReference type="RuleBase" id="RU003848"/>
    </source>
</evidence>
<keyword evidence="9 13" id="KW-0066">ATP synthesis</keyword>
<sequence length="163" mass="17787">MPQFDPALFAPQIIWLIIAFGVLWLLMARVGLPRVERAMVERSEQIEADLDAARTMKAKADELTEEYEAALAQARAKAGAISERTKADIRERSEKLLSETQAKIDAEIAKAQQGIDQEVKAAMGEMDKMATDVAASLIARLTGEEVESAEIEAAVTTIRSEAA</sequence>
<name>A0A5A7MQA1_9PROT</name>
<dbReference type="Pfam" id="PF00430">
    <property type="entry name" value="ATP-synt_B"/>
    <property type="match status" value="1"/>
</dbReference>
<evidence type="ECO:0000256" key="2">
    <source>
        <dbReference type="ARBA" id="ARBA00022448"/>
    </source>
</evidence>
<evidence type="ECO:0000256" key="6">
    <source>
        <dbReference type="ARBA" id="ARBA00022989"/>
    </source>
</evidence>
<evidence type="ECO:0000256" key="10">
    <source>
        <dbReference type="ARBA" id="ARBA00025198"/>
    </source>
</evidence>
<dbReference type="CDD" id="cd06503">
    <property type="entry name" value="ATP-synt_Fo_b"/>
    <property type="match status" value="1"/>
</dbReference>
<proteinExistence type="inferred from homology"/>
<evidence type="ECO:0000256" key="12">
    <source>
        <dbReference type="ARBA" id="ARBA00037847"/>
    </source>
</evidence>
<evidence type="ECO:0000256" key="4">
    <source>
        <dbReference type="ARBA" id="ARBA00022692"/>
    </source>
</evidence>
<feature type="transmembrane region" description="Helical" evidence="13">
    <location>
        <begin position="12"/>
        <end position="32"/>
    </location>
</feature>
<organism evidence="16 17">
    <name type="scientific">Iodidimonas gelatinilytica</name>
    <dbReference type="NCBI Taxonomy" id="1236966"/>
    <lineage>
        <taxon>Bacteria</taxon>
        <taxon>Pseudomonadati</taxon>
        <taxon>Pseudomonadota</taxon>
        <taxon>Alphaproteobacteria</taxon>
        <taxon>Iodidimonadales</taxon>
        <taxon>Iodidimonadaceae</taxon>
        <taxon>Iodidimonas</taxon>
    </lineage>
</organism>
<dbReference type="GO" id="GO:0046961">
    <property type="term" value="F:proton-transporting ATPase activity, rotational mechanism"/>
    <property type="evidence" value="ECO:0007669"/>
    <property type="project" value="TreeGrafter"/>
</dbReference>
<dbReference type="GO" id="GO:0045259">
    <property type="term" value="C:proton-transporting ATP synthase complex"/>
    <property type="evidence" value="ECO:0007669"/>
    <property type="project" value="UniProtKB-KW"/>
</dbReference>
<comment type="function">
    <text evidence="11">Component of the F(0) channel, it forms part of the peripheral stalk, linking F(1) to F(0). The b'-subunit is a diverged and duplicated form of b found in plants and photosynthetic bacteria.</text>
</comment>
<dbReference type="PANTHER" id="PTHR33445">
    <property type="entry name" value="ATP SYNTHASE SUBUNIT B', CHLOROPLASTIC"/>
    <property type="match status" value="1"/>
</dbReference>
<evidence type="ECO:0000256" key="5">
    <source>
        <dbReference type="ARBA" id="ARBA00022781"/>
    </source>
</evidence>
<dbReference type="PANTHER" id="PTHR33445:SF1">
    <property type="entry name" value="ATP SYNTHASE SUBUNIT B"/>
    <property type="match status" value="1"/>
</dbReference>
<keyword evidence="4 13" id="KW-0812">Transmembrane</keyword>
<evidence type="ECO:0000313" key="16">
    <source>
        <dbReference type="EMBL" id="GEQ98006.1"/>
    </source>
</evidence>
<keyword evidence="7 13" id="KW-0406">Ion transport</keyword>
<evidence type="ECO:0000313" key="17">
    <source>
        <dbReference type="Proteomes" id="UP000322084"/>
    </source>
</evidence>
<evidence type="ECO:0000256" key="9">
    <source>
        <dbReference type="ARBA" id="ARBA00023310"/>
    </source>
</evidence>
<comment type="function">
    <text evidence="10 13">F(1)F(0) ATP synthase produces ATP from ADP in the presence of a proton or sodium gradient. F-type ATPases consist of two structural domains, F(1) containing the extramembraneous catalytic core and F(0) containing the membrane proton channel, linked together by a central stalk and a peripheral stalk. During catalysis, ATP synthesis in the catalytic domain of F(1) is coupled via a rotary mechanism of the central stalk subunits to proton translocation.</text>
</comment>
<comment type="caution">
    <text evidence="16">The sequence shown here is derived from an EMBL/GenBank/DDBJ whole genome shotgun (WGS) entry which is preliminary data.</text>
</comment>
<evidence type="ECO:0000256" key="15">
    <source>
        <dbReference type="SAM" id="Coils"/>
    </source>
</evidence>
<evidence type="ECO:0000256" key="8">
    <source>
        <dbReference type="ARBA" id="ARBA00023136"/>
    </source>
</evidence>
<evidence type="ECO:0000256" key="7">
    <source>
        <dbReference type="ARBA" id="ARBA00023065"/>
    </source>
</evidence>
<keyword evidence="3 13" id="KW-0138">CF(0)</keyword>
<dbReference type="InterPro" id="IPR002146">
    <property type="entry name" value="ATP_synth_b/b'su_bac/chlpt"/>
</dbReference>
<dbReference type="GO" id="GO:0012505">
    <property type="term" value="C:endomembrane system"/>
    <property type="evidence" value="ECO:0007669"/>
    <property type="project" value="UniProtKB-SubCell"/>
</dbReference>
<keyword evidence="15" id="KW-0175">Coiled coil</keyword>
<evidence type="ECO:0000256" key="13">
    <source>
        <dbReference type="HAMAP-Rule" id="MF_01398"/>
    </source>
</evidence>
<comment type="subcellular location">
    <subcellularLocation>
        <location evidence="13">Cell membrane</location>
        <topology evidence="13">Single-pass membrane protein</topology>
    </subcellularLocation>
    <subcellularLocation>
        <location evidence="12">Endomembrane system</location>
        <topology evidence="12">Single-pass membrane protein</topology>
    </subcellularLocation>
</comment>
<dbReference type="GO" id="GO:0046933">
    <property type="term" value="F:proton-transporting ATP synthase activity, rotational mechanism"/>
    <property type="evidence" value="ECO:0007669"/>
    <property type="project" value="UniProtKB-UniRule"/>
</dbReference>
<gene>
    <name evidence="16" type="primary">atpF_1</name>
    <name evidence="13" type="synonym">atpF</name>
    <name evidence="16" type="ORF">JCM17844_16430</name>
</gene>
<dbReference type="AlphaFoldDB" id="A0A5A7MQA1"/>
<keyword evidence="8 13" id="KW-0472">Membrane</keyword>
<keyword evidence="5 13" id="KW-0375">Hydrogen ion transport</keyword>
<evidence type="ECO:0000256" key="3">
    <source>
        <dbReference type="ARBA" id="ARBA00022547"/>
    </source>
</evidence>
<protein>
    <recommendedName>
        <fullName evidence="13">ATP synthase subunit b</fullName>
    </recommendedName>
    <alternativeName>
        <fullName evidence="13">ATP synthase F(0) sector subunit b</fullName>
    </alternativeName>
    <alternativeName>
        <fullName evidence="13">ATPase subunit I</fullName>
    </alternativeName>
    <alternativeName>
        <fullName evidence="13">F-type ATPase subunit b</fullName>
        <shortName evidence="13">F-ATPase subunit b</shortName>
    </alternativeName>
</protein>
<comment type="similarity">
    <text evidence="1 13 14">Belongs to the ATPase B chain family.</text>
</comment>
<keyword evidence="2 13" id="KW-0813">Transport</keyword>
<feature type="coiled-coil region" evidence="15">
    <location>
        <begin position="46"/>
        <end position="77"/>
    </location>
</feature>
<dbReference type="RefSeq" id="WP_150000374.1">
    <property type="nucleotide sequence ID" value="NZ_BKCL01000004.1"/>
</dbReference>
<keyword evidence="6 13" id="KW-1133">Transmembrane helix</keyword>
<dbReference type="EMBL" id="BKCL01000004">
    <property type="protein sequence ID" value="GEQ98006.1"/>
    <property type="molecule type" value="Genomic_DNA"/>
</dbReference>